<organism evidence="2 3">
    <name type="scientific">Ceratocystis fimbriata CBS 114723</name>
    <dbReference type="NCBI Taxonomy" id="1035309"/>
    <lineage>
        <taxon>Eukaryota</taxon>
        <taxon>Fungi</taxon>
        <taxon>Dikarya</taxon>
        <taxon>Ascomycota</taxon>
        <taxon>Pezizomycotina</taxon>
        <taxon>Sordariomycetes</taxon>
        <taxon>Hypocreomycetidae</taxon>
        <taxon>Microascales</taxon>
        <taxon>Ceratocystidaceae</taxon>
        <taxon>Ceratocystis</taxon>
    </lineage>
</organism>
<feature type="chain" id="PRO_5013242631" evidence="1">
    <location>
        <begin position="18"/>
        <end position="55"/>
    </location>
</feature>
<dbReference type="EMBL" id="APWK03000310">
    <property type="protein sequence ID" value="PHH49067.1"/>
    <property type="molecule type" value="Genomic_DNA"/>
</dbReference>
<gene>
    <name evidence="2" type="ORF">CFIMG_008023RA00001</name>
</gene>
<sequence length="55" mass="5777">MISTTTLVLALASAAFASPLVARTGEKVKPLEVSDMEVSCVKTAPSDPLFHCTLK</sequence>
<feature type="non-terminal residue" evidence="2">
    <location>
        <position position="55"/>
    </location>
</feature>
<evidence type="ECO:0000313" key="3">
    <source>
        <dbReference type="Proteomes" id="UP000222788"/>
    </source>
</evidence>
<name>A0A2C5WR70_9PEZI</name>
<reference evidence="2 3" key="2">
    <citation type="journal article" date="2013" name="IMA Fungus">
        <title>IMA Genome-F 1: Ceratocystis fimbriata: Draft nuclear genome sequence for the plant pathogen, Ceratocystis fimbriata.</title>
        <authorList>
            <person name="Wilken P.M."/>
            <person name="Steenkamp E.T."/>
            <person name="Wingfield M.J."/>
            <person name="de Beer Z.W."/>
            <person name="Wingfield B.D."/>
        </authorList>
    </citation>
    <scope>NUCLEOTIDE SEQUENCE [LARGE SCALE GENOMIC DNA]</scope>
    <source>
        <strain evidence="2 3">CBS 114723</strain>
    </source>
</reference>
<keyword evidence="1" id="KW-0732">Signal</keyword>
<evidence type="ECO:0000313" key="2">
    <source>
        <dbReference type="EMBL" id="PHH49067.1"/>
    </source>
</evidence>
<proteinExistence type="predicted"/>
<evidence type="ECO:0000256" key="1">
    <source>
        <dbReference type="SAM" id="SignalP"/>
    </source>
</evidence>
<reference evidence="2 3" key="1">
    <citation type="journal article" date="2013" name="Fungal Biol.">
        <title>Analysis of microsatellite markers in the genome of the plant pathogen Ceratocystis fimbriata.</title>
        <authorList>
            <person name="Simpson M.C."/>
            <person name="Wilken P.M."/>
            <person name="Coetzee M.P."/>
            <person name="Wingfield M.J."/>
            <person name="Wingfield B.D."/>
        </authorList>
    </citation>
    <scope>NUCLEOTIDE SEQUENCE [LARGE SCALE GENOMIC DNA]</scope>
    <source>
        <strain evidence="2 3">CBS 114723</strain>
    </source>
</reference>
<dbReference type="AlphaFoldDB" id="A0A2C5WR70"/>
<keyword evidence="3" id="KW-1185">Reference proteome</keyword>
<accession>A0A2C5WR70</accession>
<comment type="caution">
    <text evidence="2">The sequence shown here is derived from an EMBL/GenBank/DDBJ whole genome shotgun (WGS) entry which is preliminary data.</text>
</comment>
<feature type="signal peptide" evidence="1">
    <location>
        <begin position="1"/>
        <end position="17"/>
    </location>
</feature>
<protein>
    <submittedName>
        <fullName evidence="2">Uncharacterized protein</fullName>
    </submittedName>
</protein>
<dbReference type="Proteomes" id="UP000222788">
    <property type="component" value="Unassembled WGS sequence"/>
</dbReference>